<protein>
    <submittedName>
        <fullName evidence="10">Iron ABC transporter permease</fullName>
    </submittedName>
</protein>
<comment type="caution">
    <text evidence="10">The sequence shown here is derived from an EMBL/GenBank/DDBJ whole genome shotgun (WGS) entry which is preliminary data.</text>
</comment>
<evidence type="ECO:0000256" key="7">
    <source>
        <dbReference type="ARBA" id="ARBA00023136"/>
    </source>
</evidence>
<dbReference type="AlphaFoldDB" id="A0A8J3NTZ5"/>
<dbReference type="GO" id="GO:0022857">
    <property type="term" value="F:transmembrane transporter activity"/>
    <property type="evidence" value="ECO:0007669"/>
    <property type="project" value="InterPro"/>
</dbReference>
<keyword evidence="11" id="KW-1185">Reference proteome</keyword>
<feature type="transmembrane region" description="Helical" evidence="9">
    <location>
        <begin position="106"/>
        <end position="125"/>
    </location>
</feature>
<dbReference type="PANTHER" id="PTHR30472:SF24">
    <property type="entry name" value="FERRIC ENTEROBACTIN TRANSPORT SYSTEM PERMEASE PROTEIN FEPG"/>
    <property type="match status" value="1"/>
</dbReference>
<dbReference type="PANTHER" id="PTHR30472">
    <property type="entry name" value="FERRIC ENTEROBACTIN TRANSPORT SYSTEM PERMEASE PROTEIN"/>
    <property type="match status" value="1"/>
</dbReference>
<evidence type="ECO:0000313" key="11">
    <source>
        <dbReference type="Proteomes" id="UP000619293"/>
    </source>
</evidence>
<evidence type="ECO:0000256" key="2">
    <source>
        <dbReference type="ARBA" id="ARBA00007935"/>
    </source>
</evidence>
<proteinExistence type="inferred from homology"/>
<evidence type="ECO:0000256" key="9">
    <source>
        <dbReference type="SAM" id="Phobius"/>
    </source>
</evidence>
<comment type="similarity">
    <text evidence="2">Belongs to the binding-protein-dependent transport system permease family. FecCD subfamily.</text>
</comment>
<dbReference type="SUPFAM" id="SSF81345">
    <property type="entry name" value="ABC transporter involved in vitamin B12 uptake, BtuC"/>
    <property type="match status" value="1"/>
</dbReference>
<dbReference type="RefSeq" id="WP_203736484.1">
    <property type="nucleotide sequence ID" value="NZ_BAAALB010000001.1"/>
</dbReference>
<sequence>MTPPTPGASPTAPDSVAPAGARPVATAAPESDRPSRALRTAVLGLPLRPRLVVMCVAVALAAFGVFCLGLALGDYPVPLVDVVPALWRSGARGTVFVVHEVRLPRALTGVLVGAAFAASGAVLQAITRNPLASPDMVGINAGATTAVVAGIVLGFGDTLGAPTLGLAGGLLGALAVYLLAWRRGSTGFRIVLVGIGVSWMCTSATDYLLTRAKMHQAQEAVGWLVGNLNGRGWEAVRPLGFAVAVLLPAALLLAGWNRNLQLGDDVARGLGTPVQLARGLLLLVSVALVSFATAATGPVLFVSLAAPQIAQRLARLSAPPVLLSALTGVLLVSGSDLLARHLLPDTDLPVGVVTGAIGAGFLLRLLVRANRAGSGG</sequence>
<feature type="transmembrane region" description="Helical" evidence="9">
    <location>
        <begin position="51"/>
        <end position="72"/>
    </location>
</feature>
<evidence type="ECO:0000256" key="1">
    <source>
        <dbReference type="ARBA" id="ARBA00004651"/>
    </source>
</evidence>
<feature type="region of interest" description="Disordered" evidence="8">
    <location>
        <begin position="1"/>
        <end position="32"/>
    </location>
</feature>
<feature type="compositionally biased region" description="Low complexity" evidence="8">
    <location>
        <begin position="8"/>
        <end position="29"/>
    </location>
</feature>
<gene>
    <name evidence="10" type="ORF">Cch02nite_56750</name>
</gene>
<keyword evidence="7 9" id="KW-0472">Membrane</keyword>
<accession>A0A8J3NTZ5</accession>
<evidence type="ECO:0000313" key="10">
    <source>
        <dbReference type="EMBL" id="GIF92231.1"/>
    </source>
</evidence>
<dbReference type="Proteomes" id="UP000619293">
    <property type="component" value="Unassembled WGS sequence"/>
</dbReference>
<keyword evidence="4" id="KW-1003">Cell membrane</keyword>
<feature type="transmembrane region" description="Helical" evidence="9">
    <location>
        <begin position="161"/>
        <end position="180"/>
    </location>
</feature>
<dbReference type="EMBL" id="BONG01000042">
    <property type="protein sequence ID" value="GIF92231.1"/>
    <property type="molecule type" value="Genomic_DNA"/>
</dbReference>
<dbReference type="Gene3D" id="1.10.3470.10">
    <property type="entry name" value="ABC transporter involved in vitamin B12 uptake, BtuC"/>
    <property type="match status" value="1"/>
</dbReference>
<feature type="transmembrane region" description="Helical" evidence="9">
    <location>
        <begin position="137"/>
        <end position="155"/>
    </location>
</feature>
<evidence type="ECO:0000256" key="3">
    <source>
        <dbReference type="ARBA" id="ARBA00022448"/>
    </source>
</evidence>
<evidence type="ECO:0000256" key="4">
    <source>
        <dbReference type="ARBA" id="ARBA00022475"/>
    </source>
</evidence>
<name>A0A8J3NTZ5_9ACTN</name>
<dbReference type="InterPro" id="IPR037294">
    <property type="entry name" value="ABC_BtuC-like"/>
</dbReference>
<dbReference type="InterPro" id="IPR000522">
    <property type="entry name" value="ABC_transptr_permease_BtuC"/>
</dbReference>
<dbReference type="GO" id="GO:0033214">
    <property type="term" value="P:siderophore-iron import into cell"/>
    <property type="evidence" value="ECO:0007669"/>
    <property type="project" value="TreeGrafter"/>
</dbReference>
<dbReference type="Pfam" id="PF01032">
    <property type="entry name" value="FecCD"/>
    <property type="match status" value="1"/>
</dbReference>
<dbReference type="GO" id="GO:0005886">
    <property type="term" value="C:plasma membrane"/>
    <property type="evidence" value="ECO:0007669"/>
    <property type="project" value="UniProtKB-SubCell"/>
</dbReference>
<dbReference type="CDD" id="cd06550">
    <property type="entry name" value="TM_ABC_iron-siderophores_like"/>
    <property type="match status" value="1"/>
</dbReference>
<keyword evidence="6 9" id="KW-1133">Transmembrane helix</keyword>
<evidence type="ECO:0000256" key="5">
    <source>
        <dbReference type="ARBA" id="ARBA00022692"/>
    </source>
</evidence>
<feature type="transmembrane region" description="Helical" evidence="9">
    <location>
        <begin position="276"/>
        <end position="301"/>
    </location>
</feature>
<keyword evidence="5 9" id="KW-0812">Transmembrane</keyword>
<keyword evidence="3" id="KW-0813">Transport</keyword>
<reference evidence="10 11" key="1">
    <citation type="submission" date="2021-01" db="EMBL/GenBank/DDBJ databases">
        <title>Whole genome shotgun sequence of Catellatospora chokoriensis NBRC 107358.</title>
        <authorList>
            <person name="Komaki H."/>
            <person name="Tamura T."/>
        </authorList>
    </citation>
    <scope>NUCLEOTIDE SEQUENCE [LARGE SCALE GENOMIC DNA]</scope>
    <source>
        <strain evidence="10 11">NBRC 107358</strain>
    </source>
</reference>
<feature type="transmembrane region" description="Helical" evidence="9">
    <location>
        <begin position="239"/>
        <end position="256"/>
    </location>
</feature>
<organism evidence="10 11">
    <name type="scientific">Catellatospora chokoriensis</name>
    <dbReference type="NCBI Taxonomy" id="310353"/>
    <lineage>
        <taxon>Bacteria</taxon>
        <taxon>Bacillati</taxon>
        <taxon>Actinomycetota</taxon>
        <taxon>Actinomycetes</taxon>
        <taxon>Micromonosporales</taxon>
        <taxon>Micromonosporaceae</taxon>
        <taxon>Catellatospora</taxon>
    </lineage>
</organism>
<comment type="subcellular location">
    <subcellularLocation>
        <location evidence="1">Cell membrane</location>
        <topology evidence="1">Multi-pass membrane protein</topology>
    </subcellularLocation>
</comment>
<evidence type="ECO:0000256" key="8">
    <source>
        <dbReference type="SAM" id="MobiDB-lite"/>
    </source>
</evidence>
<feature type="transmembrane region" description="Helical" evidence="9">
    <location>
        <begin position="348"/>
        <end position="367"/>
    </location>
</feature>
<evidence type="ECO:0000256" key="6">
    <source>
        <dbReference type="ARBA" id="ARBA00022989"/>
    </source>
</evidence>